<feature type="transmembrane region" description="Helical" evidence="1">
    <location>
        <begin position="87"/>
        <end position="106"/>
    </location>
</feature>
<feature type="domain" description="FecR protein" evidence="2">
    <location>
        <begin position="175"/>
        <end position="263"/>
    </location>
</feature>
<evidence type="ECO:0000313" key="5">
    <source>
        <dbReference type="Proteomes" id="UP000291117"/>
    </source>
</evidence>
<dbReference type="Gene3D" id="2.60.120.1440">
    <property type="match status" value="1"/>
</dbReference>
<name>A0A4R0MI22_9SPHI</name>
<evidence type="ECO:0000259" key="2">
    <source>
        <dbReference type="Pfam" id="PF04773"/>
    </source>
</evidence>
<sequence>MEYNEEYIQGLLFEKIAGTISEQDNLVAEHAISSYAEVQKFWEVLEAKMGNPEGTAFLSGLSPHQAWEKTATNLHQKPGSFFSRNRWALSGVAAMLAIAIPLIWYFNFTKQEPSPLQSQEFKEVYLKTDNGKAIDLSNNTRIKLGQTQINTKQKELSYASGNVDSKEWATIFVPVTKDYKIKLSDGTTVWMNAASSLRFPFQFGKQTREVYLTGEAYFEVAKNKQQEFIVHTSYADVHVHGTSFNVNAYTAQSFTTALVEGAVSAKKDNQVIKLKPGEEAVIGKDNLEIKIFDPQEILSWRNGTYSFHNQPLSQISQVLTRWFDVKIAWQNQVVSEQTFTGEIDKNLPLEVVINNLKITSGMQAELKNGILTFR</sequence>
<keyword evidence="1" id="KW-0812">Transmembrane</keyword>
<dbReference type="Pfam" id="PF16344">
    <property type="entry name" value="FecR_C"/>
    <property type="match status" value="1"/>
</dbReference>
<dbReference type="PANTHER" id="PTHR30273:SF2">
    <property type="entry name" value="PROTEIN FECR"/>
    <property type="match status" value="1"/>
</dbReference>
<dbReference type="InterPro" id="IPR006860">
    <property type="entry name" value="FecR"/>
</dbReference>
<dbReference type="OrthoDB" id="1099963at2"/>
<feature type="domain" description="Protein FecR C-terminal" evidence="3">
    <location>
        <begin position="305"/>
        <end position="369"/>
    </location>
</feature>
<dbReference type="GO" id="GO:0016989">
    <property type="term" value="F:sigma factor antagonist activity"/>
    <property type="evidence" value="ECO:0007669"/>
    <property type="project" value="TreeGrafter"/>
</dbReference>
<evidence type="ECO:0000259" key="3">
    <source>
        <dbReference type="Pfam" id="PF16344"/>
    </source>
</evidence>
<evidence type="ECO:0000256" key="1">
    <source>
        <dbReference type="SAM" id="Phobius"/>
    </source>
</evidence>
<dbReference type="PANTHER" id="PTHR30273">
    <property type="entry name" value="PERIPLASMIC SIGNAL SENSOR AND SIGMA FACTOR ACTIVATOR FECR-RELATED"/>
    <property type="match status" value="1"/>
</dbReference>
<dbReference type="RefSeq" id="WP_131612390.1">
    <property type="nucleotide sequence ID" value="NZ_SJSM01000030.1"/>
</dbReference>
<evidence type="ECO:0000313" key="4">
    <source>
        <dbReference type="EMBL" id="TCC85847.1"/>
    </source>
</evidence>
<organism evidence="4 5">
    <name type="scientific">Pedobacter hiemivivus</name>
    <dbReference type="NCBI Taxonomy" id="2530454"/>
    <lineage>
        <taxon>Bacteria</taxon>
        <taxon>Pseudomonadati</taxon>
        <taxon>Bacteroidota</taxon>
        <taxon>Sphingobacteriia</taxon>
        <taxon>Sphingobacteriales</taxon>
        <taxon>Sphingobacteriaceae</taxon>
        <taxon>Pedobacter</taxon>
    </lineage>
</organism>
<dbReference type="Proteomes" id="UP000291117">
    <property type="component" value="Unassembled WGS sequence"/>
</dbReference>
<accession>A0A4R0MI22</accession>
<dbReference type="InterPro" id="IPR032508">
    <property type="entry name" value="FecR_C"/>
</dbReference>
<comment type="caution">
    <text evidence="4">The sequence shown here is derived from an EMBL/GenBank/DDBJ whole genome shotgun (WGS) entry which is preliminary data.</text>
</comment>
<dbReference type="AlphaFoldDB" id="A0A4R0MI22"/>
<keyword evidence="5" id="KW-1185">Reference proteome</keyword>
<proteinExistence type="predicted"/>
<dbReference type="InterPro" id="IPR012373">
    <property type="entry name" value="Ferrdict_sens_TM"/>
</dbReference>
<reference evidence="4 5" key="1">
    <citation type="submission" date="2019-02" db="EMBL/GenBank/DDBJ databases">
        <title>Pedobacter sp. RP-3-8 sp. nov., isolated from Arctic soil.</title>
        <authorList>
            <person name="Dahal R.H."/>
        </authorList>
    </citation>
    <scope>NUCLEOTIDE SEQUENCE [LARGE SCALE GENOMIC DNA]</scope>
    <source>
        <strain evidence="4 5">RP-3-8</strain>
    </source>
</reference>
<dbReference type="Gene3D" id="3.55.50.30">
    <property type="match status" value="1"/>
</dbReference>
<dbReference type="EMBL" id="SJSM01000030">
    <property type="protein sequence ID" value="TCC85847.1"/>
    <property type="molecule type" value="Genomic_DNA"/>
</dbReference>
<protein>
    <submittedName>
        <fullName evidence="4">FecR family protein</fullName>
    </submittedName>
</protein>
<dbReference type="Pfam" id="PF04773">
    <property type="entry name" value="FecR"/>
    <property type="match status" value="1"/>
</dbReference>
<gene>
    <name evidence="4" type="ORF">EZ444_24645</name>
</gene>
<keyword evidence="1" id="KW-1133">Transmembrane helix</keyword>
<keyword evidence="1" id="KW-0472">Membrane</keyword>